<dbReference type="NCBIfam" id="TIGR01614">
    <property type="entry name" value="PME_inhib"/>
    <property type="match status" value="1"/>
</dbReference>
<dbReference type="CDD" id="cd15795">
    <property type="entry name" value="PMEI-Pla_a_1_like"/>
    <property type="match status" value="1"/>
</dbReference>
<dbReference type="InterPro" id="IPR035513">
    <property type="entry name" value="Invertase/methylesterase_inhib"/>
</dbReference>
<dbReference type="Proteomes" id="UP001189624">
    <property type="component" value="Chromosome 10"/>
</dbReference>
<dbReference type="PANTHER" id="PTHR31890">
    <property type="entry name" value="PLANT INVERTASE/PECTIN METHYLESTERASE INHIBITOR SUPERFAMILY PROTEIN"/>
    <property type="match status" value="1"/>
</dbReference>
<reference evidence="3" key="1">
    <citation type="submission" date="2023-10" db="EMBL/GenBank/DDBJ databases">
        <authorList>
            <person name="Domelevo Entfellner J.-B."/>
        </authorList>
    </citation>
    <scope>NUCLEOTIDE SEQUENCE</scope>
</reference>
<evidence type="ECO:0000313" key="3">
    <source>
        <dbReference type="EMBL" id="CAJ1976913.1"/>
    </source>
</evidence>
<dbReference type="EMBL" id="OY731407">
    <property type="protein sequence ID" value="CAJ1976913.1"/>
    <property type="molecule type" value="Genomic_DNA"/>
</dbReference>
<name>A0AA86W1X8_9FABA</name>
<dbReference type="PANTHER" id="PTHR31890:SF24">
    <property type="entry name" value="PLANT INVERTASE_PECTIN METHYLESTERASE INHIBITOR PROTEIN"/>
    <property type="match status" value="1"/>
</dbReference>
<proteinExistence type="predicted"/>
<organism evidence="3 4">
    <name type="scientific">Sphenostylis stenocarpa</name>
    <dbReference type="NCBI Taxonomy" id="92480"/>
    <lineage>
        <taxon>Eukaryota</taxon>
        <taxon>Viridiplantae</taxon>
        <taxon>Streptophyta</taxon>
        <taxon>Embryophyta</taxon>
        <taxon>Tracheophyta</taxon>
        <taxon>Spermatophyta</taxon>
        <taxon>Magnoliopsida</taxon>
        <taxon>eudicotyledons</taxon>
        <taxon>Gunneridae</taxon>
        <taxon>Pentapetalae</taxon>
        <taxon>rosids</taxon>
        <taxon>fabids</taxon>
        <taxon>Fabales</taxon>
        <taxon>Fabaceae</taxon>
        <taxon>Papilionoideae</taxon>
        <taxon>50 kb inversion clade</taxon>
        <taxon>NPAAA clade</taxon>
        <taxon>indigoferoid/millettioid clade</taxon>
        <taxon>Phaseoleae</taxon>
        <taxon>Sphenostylis</taxon>
    </lineage>
</organism>
<dbReference type="SMART" id="SM00856">
    <property type="entry name" value="PMEI"/>
    <property type="match status" value="1"/>
</dbReference>
<evidence type="ECO:0000259" key="2">
    <source>
        <dbReference type="SMART" id="SM00856"/>
    </source>
</evidence>
<dbReference type="GO" id="GO:0004857">
    <property type="term" value="F:enzyme inhibitor activity"/>
    <property type="evidence" value="ECO:0007669"/>
    <property type="project" value="InterPro"/>
</dbReference>
<sequence>MNSSTLCSLILCLITISHHPLPANARAHGHRELIGSSENLIKQICKETFEEEINCMSILRADPQIVHATNIFGFSKAILELALKKGEEGQNFLKGLVKTTKSEAIASCANKCYDGVVGSFSSALAELKVSPDTASYDAKVAGDGSVNCETALANAHILNPAISSLNHQIWLLSKIASLATNKITM</sequence>
<dbReference type="Pfam" id="PF04043">
    <property type="entry name" value="PMEI"/>
    <property type="match status" value="1"/>
</dbReference>
<dbReference type="Gene3D" id="1.20.140.40">
    <property type="entry name" value="Invertase/pectin methylesterase inhibitor family protein"/>
    <property type="match status" value="1"/>
</dbReference>
<keyword evidence="4" id="KW-1185">Reference proteome</keyword>
<dbReference type="SUPFAM" id="SSF101148">
    <property type="entry name" value="Plant invertase/pectin methylesterase inhibitor"/>
    <property type="match status" value="1"/>
</dbReference>
<feature type="signal peptide" evidence="1">
    <location>
        <begin position="1"/>
        <end position="25"/>
    </location>
</feature>
<accession>A0AA86W1X8</accession>
<feature type="chain" id="PRO_5041649577" description="Pectinesterase inhibitor domain-containing protein" evidence="1">
    <location>
        <begin position="26"/>
        <end position="185"/>
    </location>
</feature>
<keyword evidence="1" id="KW-0732">Signal</keyword>
<feature type="domain" description="Pectinesterase inhibitor" evidence="2">
    <location>
        <begin position="36"/>
        <end position="185"/>
    </location>
</feature>
<dbReference type="Gramene" id="rna-AYBTSS11_LOCUS29056">
    <property type="protein sequence ID" value="CAJ1976913.1"/>
    <property type="gene ID" value="gene-AYBTSS11_LOCUS29056"/>
</dbReference>
<evidence type="ECO:0000313" key="4">
    <source>
        <dbReference type="Proteomes" id="UP001189624"/>
    </source>
</evidence>
<protein>
    <recommendedName>
        <fullName evidence="2">Pectinesterase inhibitor domain-containing protein</fullName>
    </recommendedName>
</protein>
<gene>
    <name evidence="3" type="ORF">AYBTSS11_LOCUS29056</name>
</gene>
<dbReference type="AlphaFoldDB" id="A0AA86W1X8"/>
<evidence type="ECO:0000256" key="1">
    <source>
        <dbReference type="SAM" id="SignalP"/>
    </source>
</evidence>
<dbReference type="InterPro" id="IPR006501">
    <property type="entry name" value="Pectinesterase_inhib_dom"/>
</dbReference>
<dbReference type="InterPro" id="IPR034088">
    <property type="entry name" value="Pla_a_1-like"/>
</dbReference>